<accession>A0A0S2SYP3</accession>
<evidence type="ECO:0000313" key="2">
    <source>
        <dbReference type="EMBL" id="ALP47840.1"/>
    </source>
</evidence>
<dbReference type="RefSeq" id="YP_009187416.1">
    <property type="nucleotide sequence ID" value="NC_028657.1"/>
</dbReference>
<sequence length="199" mass="21843">METDIPEILSDLRIGADAWSGVQEPVAHALTHDDIQDAVAEYLASGGVITNIPAGVSSNQPVTFNSRITGASTGMEREQQKRVQAKRTAKDIEYCQTLEDLVILDCGRWEIGPAMGISDHTVQRLLRTYFSTRAEFDKWRASGHGKSTLINGEKPCSKCKTVKPLSEYYSNPSKKDGHCSECKACENARRRAANAKQAA</sequence>
<dbReference type="InterPro" id="IPR049191">
    <property type="entry name" value="SutA_RBD"/>
</dbReference>
<reference evidence="2 3" key="1">
    <citation type="submission" date="2015-10" db="EMBL/GenBank/DDBJ databases">
        <title>Complete Genome Sequence of the Pseudomonas phage YMC11/02/R656_PAE_BP.</title>
        <authorList>
            <person name="Jeon J."/>
            <person name="Yong D."/>
            <person name="Lee K."/>
        </authorList>
    </citation>
    <scope>NUCLEOTIDE SEQUENCE [LARGE SCALE GENOMIC DNA]</scope>
</reference>
<dbReference type="Proteomes" id="UP000201818">
    <property type="component" value="Segment"/>
</dbReference>
<dbReference type="KEGG" id="vg:26516072"/>
<evidence type="ECO:0000259" key="1">
    <source>
        <dbReference type="Pfam" id="PF20661"/>
    </source>
</evidence>
<organism evidence="2 3">
    <name type="scientific">Pseudomonas phage YMC11/02/R656</name>
    <dbReference type="NCBI Taxonomy" id="1755689"/>
    <lineage>
        <taxon>Viruses</taxon>
        <taxon>Duplodnaviria</taxon>
        <taxon>Heunggongvirae</taxon>
        <taxon>Uroviricota</taxon>
        <taxon>Caudoviricetes</taxon>
        <taxon>Bugaksanvirus</taxon>
        <taxon>Bugaksanvirus R656</taxon>
    </lineage>
</organism>
<proteinExistence type="predicted"/>
<keyword evidence="3" id="KW-1185">Reference proteome</keyword>
<name>A0A0S2SYP3_9CAUD</name>
<gene>
    <name evidence="2" type="ORF">BPPAER656_00190</name>
</gene>
<dbReference type="EMBL" id="KT968831">
    <property type="protein sequence ID" value="ALP47840.1"/>
    <property type="molecule type" value="Genomic_DNA"/>
</dbReference>
<evidence type="ECO:0000313" key="3">
    <source>
        <dbReference type="Proteomes" id="UP000201818"/>
    </source>
</evidence>
<dbReference type="OrthoDB" id="30414at10239"/>
<dbReference type="Pfam" id="PF20661">
    <property type="entry name" value="SutA-RBD"/>
    <property type="match status" value="1"/>
</dbReference>
<dbReference type="GeneID" id="26516072"/>
<protein>
    <recommendedName>
        <fullName evidence="1">Transcriptional regulator SutA RNAP-binding domain-containing protein</fullName>
    </recommendedName>
</protein>
<feature type="domain" description="Transcriptional regulator SutA RNAP-binding" evidence="1">
    <location>
        <begin position="27"/>
        <end position="59"/>
    </location>
</feature>